<organism evidence="22 23">
    <name type="scientific">Cyprinus carpio</name>
    <name type="common">Common carp</name>
    <dbReference type="NCBI Taxonomy" id="7962"/>
    <lineage>
        <taxon>Eukaryota</taxon>
        <taxon>Metazoa</taxon>
        <taxon>Chordata</taxon>
        <taxon>Craniata</taxon>
        <taxon>Vertebrata</taxon>
        <taxon>Euteleostomi</taxon>
        <taxon>Actinopterygii</taxon>
        <taxon>Neopterygii</taxon>
        <taxon>Teleostei</taxon>
        <taxon>Ostariophysi</taxon>
        <taxon>Cypriniformes</taxon>
        <taxon>Cyprinidae</taxon>
        <taxon>Cyprininae</taxon>
        <taxon>Cyprinus</taxon>
    </lineage>
</organism>
<dbReference type="Pfam" id="PF00520">
    <property type="entry name" value="Ion_trans"/>
    <property type="match status" value="4"/>
</dbReference>
<comment type="similarity">
    <text evidence="17">Belongs to the calcium channel alpha-1 subunit (TC 1.A.1.11) family.</text>
</comment>
<evidence type="ECO:0000259" key="21">
    <source>
        <dbReference type="Pfam" id="PF00520"/>
    </source>
</evidence>
<keyword evidence="11" id="KW-0406">Ion transport</keyword>
<dbReference type="GO" id="GO:0008331">
    <property type="term" value="F:high voltage-gated calcium channel activity"/>
    <property type="evidence" value="ECO:0007669"/>
    <property type="project" value="TreeGrafter"/>
</dbReference>
<feature type="domain" description="Ion transport" evidence="21">
    <location>
        <begin position="1306"/>
        <end position="1557"/>
    </location>
</feature>
<keyword evidence="23" id="KW-1185">Reference proteome</keyword>
<dbReference type="Ensembl" id="ENSCCRT00010118406.1">
    <property type="protein sequence ID" value="ENSCCRP00010106511.1"/>
    <property type="gene ID" value="ENSCCRG00010038236.1"/>
</dbReference>
<keyword evidence="14" id="KW-0407">Ion channel</keyword>
<keyword evidence="13" id="KW-0325">Glycoprotein</keyword>
<evidence type="ECO:0000256" key="12">
    <source>
        <dbReference type="ARBA" id="ARBA00023136"/>
    </source>
</evidence>
<evidence type="ECO:0000313" key="22">
    <source>
        <dbReference type="Ensembl" id="ENSCCRP00010106511.1"/>
    </source>
</evidence>
<dbReference type="InterPro" id="IPR027359">
    <property type="entry name" value="Volt_channel_dom_sf"/>
</dbReference>
<feature type="transmembrane region" description="Helical" evidence="20">
    <location>
        <begin position="382"/>
        <end position="407"/>
    </location>
</feature>
<dbReference type="PANTHER" id="PTHR45628:SF37">
    <property type="entry name" value="VOLTAGE-DEPENDENT T-TYPE CALCIUM CHANNEL SUBUNIT ALPHA-1H"/>
    <property type="match status" value="1"/>
</dbReference>
<keyword evidence="4 17" id="KW-0109">Calcium transport</keyword>
<comment type="function">
    <text evidence="17">Voltage-sensitive calcium channels (VSCC) mediate the entry of calcium ions into excitable cells and are also involved in a variety of calcium-dependent processes, including muscle contraction, hormone or neurotransmitter release, gene expression, cell motility, cell division and cell death. This channel gives rise to T-type calcium currents. T-type calcium channels belong to the "low-voltage activated (LVA)" group and are strongly blocked by nickel and mibefradil. A particularity of this type of channels is an opening at quite negative potentials, and a voltage-dependent inactivation. T-type channels serve pacemaking functions in both central neurons and cardiac nodal cells and support calcium signaling in secretory cells and vascular smooth muscle. They may also be involved in the modulation of firing patterns of neurons which is important for information processing as well as in cell growth processes.</text>
</comment>
<feature type="transmembrane region" description="Helical" evidence="20">
    <location>
        <begin position="1525"/>
        <end position="1546"/>
    </location>
</feature>
<evidence type="ECO:0000256" key="20">
    <source>
        <dbReference type="SAM" id="Phobius"/>
    </source>
</evidence>
<dbReference type="SUPFAM" id="SSF81324">
    <property type="entry name" value="Voltage-gated potassium channels"/>
    <property type="match status" value="4"/>
</dbReference>
<dbReference type="FunFam" id="1.10.287.70:FF:000054">
    <property type="entry name" value="Voltage-dependent T-type calcium channel subunit alpha"/>
    <property type="match status" value="1"/>
</dbReference>
<feature type="domain" description="Ion transport" evidence="21">
    <location>
        <begin position="96"/>
        <end position="418"/>
    </location>
</feature>
<feature type="transmembrane region" description="Helical" evidence="20">
    <location>
        <begin position="1226"/>
        <end position="1250"/>
    </location>
</feature>
<feature type="binding site" evidence="16">
    <location>
        <position position="367"/>
    </location>
    <ligand>
        <name>Ca(2+)</name>
        <dbReference type="ChEBI" id="CHEBI:29108"/>
    </ligand>
</feature>
<dbReference type="FunFam" id="1.10.287.70:FF:000014">
    <property type="entry name" value="Voltage-dependent T-type calcium channel subunit alpha"/>
    <property type="match status" value="1"/>
</dbReference>
<keyword evidence="5 17" id="KW-0107">Calcium channel</keyword>
<keyword evidence="16" id="KW-0479">Metal-binding</keyword>
<feature type="region of interest" description="Disordered" evidence="19">
    <location>
        <begin position="898"/>
        <end position="919"/>
    </location>
</feature>
<reference evidence="22" key="2">
    <citation type="submission" date="2025-09" db="UniProtKB">
        <authorList>
            <consortium name="Ensembl"/>
        </authorList>
    </citation>
    <scope>IDENTIFICATION</scope>
</reference>
<evidence type="ECO:0000256" key="4">
    <source>
        <dbReference type="ARBA" id="ARBA00022568"/>
    </source>
</evidence>
<accession>A0A8C1PMK7</accession>
<dbReference type="FunFam" id="1.10.287.70:FF:000018">
    <property type="entry name" value="Voltage-dependent T-type calcium channel subunit alpha"/>
    <property type="match status" value="1"/>
</dbReference>
<dbReference type="PRINTS" id="PR00167">
    <property type="entry name" value="CACHANNEL"/>
</dbReference>
<comment type="subcellular location">
    <subcellularLocation>
        <location evidence="1">Cell membrane</location>
        <topology evidence="1">Multi-pass membrane protein</topology>
    </subcellularLocation>
    <subcellularLocation>
        <location evidence="17">Membrane</location>
        <topology evidence="17">Multi-pass membrane protein</topology>
    </subcellularLocation>
</comment>
<keyword evidence="8 16" id="KW-0106">Calcium</keyword>
<evidence type="ECO:0000256" key="16">
    <source>
        <dbReference type="PIRSR" id="PIRSR602077-1"/>
    </source>
</evidence>
<feature type="transmembrane region" description="Helical" evidence="20">
    <location>
        <begin position="1061"/>
        <end position="1080"/>
    </location>
</feature>
<evidence type="ECO:0000256" key="14">
    <source>
        <dbReference type="ARBA" id="ARBA00023303"/>
    </source>
</evidence>
<evidence type="ECO:0000256" key="1">
    <source>
        <dbReference type="ARBA" id="ARBA00004651"/>
    </source>
</evidence>
<feature type="transmembrane region" description="Helical" evidence="20">
    <location>
        <begin position="712"/>
        <end position="734"/>
    </location>
</feature>
<feature type="transmembrane region" description="Helical" evidence="20">
    <location>
        <begin position="1028"/>
        <end position="1049"/>
    </location>
</feature>
<feature type="transmembrane region" description="Helical" evidence="20">
    <location>
        <begin position="228"/>
        <end position="251"/>
    </location>
</feature>
<keyword evidence="18" id="KW-0175">Coiled coil</keyword>
<evidence type="ECO:0000256" key="2">
    <source>
        <dbReference type="ARBA" id="ARBA00022448"/>
    </source>
</evidence>
<evidence type="ECO:0000256" key="13">
    <source>
        <dbReference type="ARBA" id="ARBA00023180"/>
    </source>
</evidence>
<dbReference type="FunFam" id="1.20.120.350:FF:000008">
    <property type="entry name" value="Voltage-dependent T-type calcium channel subunit alpha"/>
    <property type="match status" value="1"/>
</dbReference>
<keyword evidence="9 17" id="KW-0851">Voltage-gated channel</keyword>
<feature type="region of interest" description="Disordered" evidence="19">
    <location>
        <begin position="1636"/>
        <end position="1666"/>
    </location>
</feature>
<dbReference type="Gene3D" id="1.20.120.350">
    <property type="entry name" value="Voltage-gated potassium channels. Chain C"/>
    <property type="match status" value="4"/>
</dbReference>
<evidence type="ECO:0000313" key="23">
    <source>
        <dbReference type="Proteomes" id="UP000694427"/>
    </source>
</evidence>
<feature type="transmembrane region" description="Helical" evidence="20">
    <location>
        <begin position="1306"/>
        <end position="1323"/>
    </location>
</feature>
<feature type="binding site" evidence="16">
    <location>
        <position position="771"/>
    </location>
    <ligand>
        <name>Ca(2+)</name>
        <dbReference type="ChEBI" id="CHEBI:29108"/>
    </ligand>
</feature>
<dbReference type="InterPro" id="IPR050599">
    <property type="entry name" value="VDCC_alpha-1_subunit"/>
</dbReference>
<keyword evidence="2" id="KW-0813">Transport</keyword>
<feature type="transmembrane region" description="Helical" evidence="20">
    <location>
        <begin position="1125"/>
        <end position="1147"/>
    </location>
</feature>
<protein>
    <recommendedName>
        <fullName evidence="17">Voltage-dependent T-type calcium channel subunit alpha</fullName>
    </recommendedName>
</protein>
<evidence type="ECO:0000256" key="11">
    <source>
        <dbReference type="ARBA" id="ARBA00023065"/>
    </source>
</evidence>
<dbReference type="GO" id="GO:0098703">
    <property type="term" value="P:calcium ion import across plasma membrane"/>
    <property type="evidence" value="ECO:0007669"/>
    <property type="project" value="TreeGrafter"/>
</dbReference>
<dbReference type="GO" id="GO:0046872">
    <property type="term" value="F:metal ion binding"/>
    <property type="evidence" value="ECO:0007669"/>
    <property type="project" value="UniProtKB-KW"/>
</dbReference>
<dbReference type="PANTHER" id="PTHR45628">
    <property type="entry name" value="VOLTAGE-DEPENDENT CALCIUM CHANNEL TYPE A SUBUNIT ALPHA-1"/>
    <property type="match status" value="1"/>
</dbReference>
<evidence type="ECO:0000256" key="17">
    <source>
        <dbReference type="RuleBase" id="RU003808"/>
    </source>
</evidence>
<evidence type="ECO:0000256" key="5">
    <source>
        <dbReference type="ARBA" id="ARBA00022673"/>
    </source>
</evidence>
<evidence type="ECO:0000256" key="7">
    <source>
        <dbReference type="ARBA" id="ARBA00022737"/>
    </source>
</evidence>
<dbReference type="Gene3D" id="1.10.287.70">
    <property type="match status" value="4"/>
</dbReference>
<dbReference type="FunFam" id="1.20.120.350:FF:000009">
    <property type="entry name" value="Voltage-dependent T-type calcium channel subunit alpha"/>
    <property type="match status" value="1"/>
</dbReference>
<proteinExistence type="inferred from homology"/>
<evidence type="ECO:0000256" key="10">
    <source>
        <dbReference type="ARBA" id="ARBA00022989"/>
    </source>
</evidence>
<dbReference type="PRINTS" id="PR01629">
    <property type="entry name" value="TVDCCALPHA1"/>
</dbReference>
<evidence type="ECO:0000256" key="15">
    <source>
        <dbReference type="ARBA" id="ARBA00036634"/>
    </source>
</evidence>
<dbReference type="InterPro" id="IPR005445">
    <property type="entry name" value="VDCC_T_a1"/>
</dbReference>
<dbReference type="FunFam" id="1.20.120.350:FF:000012">
    <property type="entry name" value="Voltage-dependent T-type calcium channel subunit alpha"/>
    <property type="match status" value="1"/>
</dbReference>
<dbReference type="Proteomes" id="UP000694427">
    <property type="component" value="Unplaced"/>
</dbReference>
<feature type="coiled-coil region" evidence="18">
    <location>
        <begin position="1253"/>
        <end position="1280"/>
    </location>
</feature>
<feature type="transmembrane region" description="Helical" evidence="20">
    <location>
        <begin position="137"/>
        <end position="156"/>
    </location>
</feature>
<comment type="catalytic activity">
    <reaction evidence="15">
        <text>Ca(2+)(in) = Ca(2+)(out)</text>
        <dbReference type="Rhea" id="RHEA:29671"/>
        <dbReference type="ChEBI" id="CHEBI:29108"/>
    </reaction>
</comment>
<keyword evidence="6 20" id="KW-0812">Transmembrane</keyword>
<keyword evidence="12 20" id="KW-0472">Membrane</keyword>
<feature type="compositionally biased region" description="Basic and acidic residues" evidence="19">
    <location>
        <begin position="554"/>
        <end position="564"/>
    </location>
</feature>
<evidence type="ECO:0000256" key="19">
    <source>
        <dbReference type="SAM" id="MobiDB-lite"/>
    </source>
</evidence>
<evidence type="ECO:0000256" key="3">
    <source>
        <dbReference type="ARBA" id="ARBA00022475"/>
    </source>
</evidence>
<feature type="transmembrane region" description="Helical" evidence="20">
    <location>
        <begin position="1434"/>
        <end position="1455"/>
    </location>
</feature>
<feature type="transmembrane region" description="Helical" evidence="20">
    <location>
        <begin position="355"/>
        <end position="376"/>
    </location>
</feature>
<dbReference type="InterPro" id="IPR002077">
    <property type="entry name" value="VDCCAlpha1"/>
</dbReference>
<reference evidence="22" key="1">
    <citation type="submission" date="2025-08" db="UniProtKB">
        <authorList>
            <consortium name="Ensembl"/>
        </authorList>
    </citation>
    <scope>IDENTIFICATION</scope>
</reference>
<sequence>MTTGEGTEPSLWPAQAHTSFTAPALADGTSLEEAEDLPGGLTGSGGASWESTGSVAEVKENMQLPYPSLAPVVFFWLHQSTRPRSWCLALVCSPYPFYRVSMLVILLNCVTLGMFQPCQDLECNTDRCSILQAFDDFIFAFFAVEMVVKMVALGIFGPKCYLGDTWNRLDLFIVMAGMLEYSLDGHNVSFSAIRTVRVLRPLRAINRVPSMRILVTLLLDTLPMLGNVLLLCFFVFFIFGIVGVQLWAGLLRNRCFFDTQKSGDSVSQYYRLDETDDIPFICSTTRDNGMLHCSNIPKRRVGGADCELTADNVTDLAFKDPPHHGCVNWNLYYNNCNASEHNPHKGAINFDNIGYAWIAIFQVITLEGWVDIMYYVMDAHSFYNFIYFIFLIIVGSFFMINLCLVVIATQFSETKQRENQLMQEQRARFRSNESTLASLAEPGSCYEEMLKYLVHICRKLFRHATRLYGELCHKRRRGVANPSSSLPVGGTNGYWSRCRFCPDYARRRVSIIIIKANYKSSSCPICAQEGDGVNCDSTSESDPEKQGPDISSEQSKRNQDLDEKESGNENCVCMCVHYARAILRRIVDSEYFNRGIMIAILINTLSMGVEYHEQPDELTDVLEISNIVFTSLFALEMLLKLSACGLFDYISNLYNIFDGIIVIISVCEIVGQADGGFSVLRTFRLLRVLKLVRFLPALRRQLVVLMKTMDNVATFCMLLMLFIFIFSILGMHLFGCKFTLRLENGDTVSDRKNFDSLLWAIVTVFQILTQEDWNVVLYNGMASTSPWAALYFVALMTFGNYVLFNLLVAILVEGFQAEVRLVINSPYCPSNYCIRINLFLFFFCHTTPVVASCDNQLQLHTDNIRSERGSRRSSWNSLGHAPSLMRRAQSGERESLLSGVGQDSMDDSQSEDGKSSRTGSLGGVSCLGSFDFPELLQVPRPYLDWCLIVKRLLEPYKPQWCRDHEDWSLYLFSPQNKFRMRCQKVITHKMFDHIVLFFIFLNCITIALERPDIQPDSTERMFLKVSNYIFTVIFVAEMTVKVVSLGLYAGPDSYLKSSWNVLDGLLVFVSIVDILVSLASSGGNRILGILRVLRLLRTLRPLRVISRAPGLKLVVETLITSLRPIGNIVLICCAFFIVFGILGVQLFKGKFYHCEGFDTRNITNKSECLQAKYKWVHRKYNFDNLGQALMSLFVLSSKDGWVSIMYDGLDAVAVDQQPIRNHNPWMLLYFISFLLIVSFFVLNMFVGVVVENFHKCRQDQEEEEARLREEKRQKRMEKKRRKALQRPYYADYSPTRLYIHTLCTSHYLDLFITIIIAINVLTMSMEHYRQPKYLDEGLKYCNYFFTLVFVIEAALKLVAFGFRRFFKERWNQLDLAIVLLSIMGITLEEIDLNASLPINPTIIRIMRVLRIARVLKLLKMATGMRSLLDTVVQALPQVGNLGLLFMLLFFIYAALGVELFGKLECTEDNPCEGLSRHATFQNFGMAFLTLFRISTGDNWNGIMKDTLRECKNDRCLSYLPLLSPLYFVTFVLMAQFVLVNVVVAVLMKHLEESNKDAREDAEMEAELKEELHGIRTQSTASVGGAIGLEGTAVKMETLSHEQVISRPSLSRMLSLPNDSYMLYPVKPVYGSIHERVSKQDSTLPGDKTKTKPVLTGHGTRAEREYD</sequence>
<feature type="region of interest" description="Disordered" evidence="19">
    <location>
        <begin position="534"/>
        <end position="564"/>
    </location>
</feature>
<feature type="transmembrane region" description="Helical" evidence="20">
    <location>
        <begin position="1343"/>
        <end position="1362"/>
    </location>
</feature>
<feature type="domain" description="Ion transport" evidence="21">
    <location>
        <begin position="590"/>
        <end position="817"/>
    </location>
</feature>
<keyword evidence="7" id="KW-0677">Repeat</keyword>
<name>A0A8C1PMK7_CYPCA</name>
<feature type="binding site" evidence="16">
    <location>
        <position position="1199"/>
    </location>
    <ligand>
        <name>Ca(2+)</name>
        <dbReference type="ChEBI" id="CHEBI:29108"/>
    </ligand>
</feature>
<feature type="domain" description="Ion transport" evidence="21">
    <location>
        <begin position="988"/>
        <end position="1260"/>
    </location>
</feature>
<feature type="transmembrane region" description="Helical" evidence="20">
    <location>
        <begin position="789"/>
        <end position="812"/>
    </location>
</feature>
<dbReference type="GO" id="GO:0005891">
    <property type="term" value="C:voltage-gated calcium channel complex"/>
    <property type="evidence" value="ECO:0007669"/>
    <property type="project" value="InterPro"/>
</dbReference>
<evidence type="ECO:0000256" key="8">
    <source>
        <dbReference type="ARBA" id="ARBA00022837"/>
    </source>
</evidence>
<keyword evidence="10 20" id="KW-1133">Transmembrane helix</keyword>
<dbReference type="InterPro" id="IPR005821">
    <property type="entry name" value="Ion_trans_dom"/>
</dbReference>
<evidence type="ECO:0000256" key="18">
    <source>
        <dbReference type="SAM" id="Coils"/>
    </source>
</evidence>
<evidence type="ECO:0000256" key="6">
    <source>
        <dbReference type="ARBA" id="ARBA00022692"/>
    </source>
</evidence>
<dbReference type="FunFam" id="1.20.120.350:FF:000007">
    <property type="entry name" value="Voltage-dependent T-type calcium channel subunit alpha"/>
    <property type="match status" value="1"/>
</dbReference>
<dbReference type="FunFam" id="1.10.287.70:FF:000136">
    <property type="entry name" value="Voltage-dependent T-type calcium channel subunit alpha"/>
    <property type="match status" value="1"/>
</dbReference>
<evidence type="ECO:0000256" key="9">
    <source>
        <dbReference type="ARBA" id="ARBA00022882"/>
    </source>
</evidence>
<keyword evidence="3" id="KW-1003">Cell membrane</keyword>